<accession>A0A0F9T0F4</accession>
<sequence length="47" mass="5620">MIRYSIDWADGCSSIYDAKEDKNHDIYECMVKILNYLEDIKNATFKR</sequence>
<protein>
    <submittedName>
        <fullName evidence="1">Uncharacterized protein</fullName>
    </submittedName>
</protein>
<organism evidence="1">
    <name type="scientific">marine sediment metagenome</name>
    <dbReference type="NCBI Taxonomy" id="412755"/>
    <lineage>
        <taxon>unclassified sequences</taxon>
        <taxon>metagenomes</taxon>
        <taxon>ecological metagenomes</taxon>
    </lineage>
</organism>
<name>A0A0F9T0F4_9ZZZZ</name>
<gene>
    <name evidence="1" type="ORF">LCGC14_0712320</name>
</gene>
<comment type="caution">
    <text evidence="1">The sequence shown here is derived from an EMBL/GenBank/DDBJ whole genome shotgun (WGS) entry which is preliminary data.</text>
</comment>
<dbReference type="EMBL" id="LAZR01001574">
    <property type="protein sequence ID" value="KKN42546.1"/>
    <property type="molecule type" value="Genomic_DNA"/>
</dbReference>
<evidence type="ECO:0000313" key="1">
    <source>
        <dbReference type="EMBL" id="KKN42546.1"/>
    </source>
</evidence>
<proteinExistence type="predicted"/>
<reference evidence="1" key="1">
    <citation type="journal article" date="2015" name="Nature">
        <title>Complex archaea that bridge the gap between prokaryotes and eukaryotes.</title>
        <authorList>
            <person name="Spang A."/>
            <person name="Saw J.H."/>
            <person name="Jorgensen S.L."/>
            <person name="Zaremba-Niedzwiedzka K."/>
            <person name="Martijn J."/>
            <person name="Lind A.E."/>
            <person name="van Eijk R."/>
            <person name="Schleper C."/>
            <person name="Guy L."/>
            <person name="Ettema T.J."/>
        </authorList>
    </citation>
    <scope>NUCLEOTIDE SEQUENCE</scope>
</reference>
<dbReference type="AlphaFoldDB" id="A0A0F9T0F4"/>